<evidence type="ECO:0000256" key="4">
    <source>
        <dbReference type="ARBA" id="ARBA00022449"/>
    </source>
</evidence>
<keyword evidence="5" id="KW-1003">Cell membrane</keyword>
<evidence type="ECO:0000259" key="11">
    <source>
        <dbReference type="Pfam" id="PF00999"/>
    </source>
</evidence>
<dbReference type="Proteomes" id="UP000254487">
    <property type="component" value="Unassembled WGS sequence"/>
</dbReference>
<evidence type="ECO:0000256" key="5">
    <source>
        <dbReference type="ARBA" id="ARBA00022519"/>
    </source>
</evidence>
<evidence type="ECO:0000313" key="13">
    <source>
        <dbReference type="Proteomes" id="UP000254487"/>
    </source>
</evidence>
<evidence type="ECO:0000256" key="9">
    <source>
        <dbReference type="ARBA" id="ARBA00023136"/>
    </source>
</evidence>
<feature type="transmembrane region" description="Helical" evidence="10">
    <location>
        <begin position="53"/>
        <end position="76"/>
    </location>
</feature>
<dbReference type="InterPro" id="IPR038770">
    <property type="entry name" value="Na+/solute_symporter_sf"/>
</dbReference>
<evidence type="ECO:0000256" key="7">
    <source>
        <dbReference type="ARBA" id="ARBA00022989"/>
    </source>
</evidence>
<organism evidence="12 13">
    <name type="scientific">Klebsiella pneumoniae subsp. ozaenae</name>
    <dbReference type="NCBI Taxonomy" id="574"/>
    <lineage>
        <taxon>Bacteria</taxon>
        <taxon>Pseudomonadati</taxon>
        <taxon>Pseudomonadota</taxon>
        <taxon>Gammaproteobacteria</taxon>
        <taxon>Enterobacterales</taxon>
        <taxon>Enterobacteriaceae</taxon>
        <taxon>Klebsiella/Raoultella group</taxon>
        <taxon>Klebsiella</taxon>
        <taxon>Klebsiella pneumoniae complex</taxon>
    </lineage>
</organism>
<dbReference type="EMBL" id="UGLW01000003">
    <property type="protein sequence ID" value="STU60357.1"/>
    <property type="molecule type" value="Genomic_DNA"/>
</dbReference>
<dbReference type="InterPro" id="IPR006153">
    <property type="entry name" value="Cation/H_exchanger_TM"/>
</dbReference>
<keyword evidence="3" id="KW-0813">Transport</keyword>
<dbReference type="PANTHER" id="PTHR42751">
    <property type="entry name" value="SODIUM/HYDROGEN EXCHANGER FAMILY/TRKA DOMAIN PROTEIN"/>
    <property type="match status" value="1"/>
</dbReference>
<keyword evidence="7 10" id="KW-1133">Transmembrane helix</keyword>
<comment type="similarity">
    <text evidence="2">Belongs to the monovalent cation:proton antiporter 2 (CPA2) transporter (TC 2.A.37) family.</text>
</comment>
<dbReference type="GO" id="GO:0016020">
    <property type="term" value="C:membrane"/>
    <property type="evidence" value="ECO:0007669"/>
    <property type="project" value="UniProtKB-SubCell"/>
</dbReference>
<keyword evidence="5" id="KW-0997">Cell inner membrane</keyword>
<sequence>MLFFVSVGMLFDPMVLVQQPLAVLATLAIIIFGKSAAAFFLVRMFGHSPRTALTIAASLAQIGEFAFILAGLGMALNLLPQAGQIWCWPGRSSQLCSTGAVYPAGKISR</sequence>
<evidence type="ECO:0000256" key="10">
    <source>
        <dbReference type="SAM" id="Phobius"/>
    </source>
</evidence>
<dbReference type="Gene3D" id="1.20.1530.20">
    <property type="match status" value="1"/>
</dbReference>
<keyword evidence="6 10" id="KW-0812">Transmembrane</keyword>
<dbReference type="GO" id="GO:1902600">
    <property type="term" value="P:proton transmembrane transport"/>
    <property type="evidence" value="ECO:0007669"/>
    <property type="project" value="InterPro"/>
</dbReference>
<keyword evidence="9 10" id="KW-0472">Membrane</keyword>
<comment type="subcellular location">
    <subcellularLocation>
        <location evidence="1">Membrane</location>
        <topology evidence="1">Multi-pass membrane protein</topology>
    </subcellularLocation>
</comment>
<gene>
    <name evidence="12" type="primary">ybaL_3</name>
    <name evidence="12" type="ORF">NCTC10313_01922</name>
</gene>
<dbReference type="PANTHER" id="PTHR42751:SF1">
    <property type="entry name" value="CATION_PROTON ANTIPORTER YBAL-RELATED"/>
    <property type="match status" value="1"/>
</dbReference>
<keyword evidence="8" id="KW-0406">Ion transport</keyword>
<protein>
    <submittedName>
        <fullName evidence="12">Potassium/proton antiporter RosB</fullName>
    </submittedName>
</protein>
<keyword evidence="4" id="KW-0050">Antiport</keyword>
<evidence type="ECO:0000256" key="1">
    <source>
        <dbReference type="ARBA" id="ARBA00004141"/>
    </source>
</evidence>
<dbReference type="GO" id="GO:0015297">
    <property type="term" value="F:antiporter activity"/>
    <property type="evidence" value="ECO:0007669"/>
    <property type="project" value="UniProtKB-KW"/>
</dbReference>
<evidence type="ECO:0000256" key="3">
    <source>
        <dbReference type="ARBA" id="ARBA00022448"/>
    </source>
</evidence>
<reference evidence="12 13" key="1">
    <citation type="submission" date="2018-06" db="EMBL/GenBank/DDBJ databases">
        <authorList>
            <consortium name="Pathogen Informatics"/>
            <person name="Doyle S."/>
        </authorList>
    </citation>
    <scope>NUCLEOTIDE SEQUENCE [LARGE SCALE GENOMIC DNA]</scope>
    <source>
        <strain evidence="12 13">NCTC10313</strain>
    </source>
</reference>
<evidence type="ECO:0000256" key="6">
    <source>
        <dbReference type="ARBA" id="ARBA00022692"/>
    </source>
</evidence>
<proteinExistence type="inferred from homology"/>
<evidence type="ECO:0000313" key="12">
    <source>
        <dbReference type="EMBL" id="STU60357.1"/>
    </source>
</evidence>
<name>A0A377Z331_KLEPO</name>
<evidence type="ECO:0000256" key="8">
    <source>
        <dbReference type="ARBA" id="ARBA00023065"/>
    </source>
</evidence>
<dbReference type="Pfam" id="PF00999">
    <property type="entry name" value="Na_H_Exchanger"/>
    <property type="match status" value="1"/>
</dbReference>
<feature type="domain" description="Cation/H+ exchanger transmembrane" evidence="11">
    <location>
        <begin position="2"/>
        <end position="80"/>
    </location>
</feature>
<evidence type="ECO:0000256" key="2">
    <source>
        <dbReference type="ARBA" id="ARBA00005551"/>
    </source>
</evidence>
<dbReference type="AlphaFoldDB" id="A0A377Z331"/>
<feature type="transmembrane region" description="Helical" evidence="10">
    <location>
        <begin position="20"/>
        <end position="41"/>
    </location>
</feature>
<accession>A0A377Z331</accession>